<name>A0ABQ5ER58_9ASTR</name>
<accession>A0ABQ5ER58</accession>
<protein>
    <recommendedName>
        <fullName evidence="3">Reverse transcriptase</fullName>
    </recommendedName>
</protein>
<proteinExistence type="predicted"/>
<sequence length="184" mass="20956">MVYQLTKFHVQRVDMVINPPWNLPFLGAKGLTSPEQTATALKNSCCKDKRIRLEVLKIKNNLKKSIYNILRKLKVFKVPEDSPCLKPFLYGKHELLASVDIIPCPKSCVQTWIHPIDLEFLDPVVQCLVNLLQSAVTELVDLIEPHDHLNPIFIPKCDGPWRVNYCEVVLELKASGIPSRFGEV</sequence>
<gene>
    <name evidence="1" type="ORF">Tco_0988441</name>
</gene>
<comment type="caution">
    <text evidence="1">The sequence shown here is derived from an EMBL/GenBank/DDBJ whole genome shotgun (WGS) entry which is preliminary data.</text>
</comment>
<evidence type="ECO:0000313" key="1">
    <source>
        <dbReference type="EMBL" id="GJT53387.1"/>
    </source>
</evidence>
<reference evidence="1" key="1">
    <citation type="journal article" date="2022" name="Int. J. Mol. Sci.">
        <title>Draft Genome of Tanacetum Coccineum: Genomic Comparison of Closely Related Tanacetum-Family Plants.</title>
        <authorList>
            <person name="Yamashiro T."/>
            <person name="Shiraishi A."/>
            <person name="Nakayama K."/>
            <person name="Satake H."/>
        </authorList>
    </citation>
    <scope>NUCLEOTIDE SEQUENCE</scope>
</reference>
<dbReference type="Proteomes" id="UP001151760">
    <property type="component" value="Unassembled WGS sequence"/>
</dbReference>
<dbReference type="EMBL" id="BQNB010016582">
    <property type="protein sequence ID" value="GJT53387.1"/>
    <property type="molecule type" value="Genomic_DNA"/>
</dbReference>
<evidence type="ECO:0000313" key="2">
    <source>
        <dbReference type="Proteomes" id="UP001151760"/>
    </source>
</evidence>
<keyword evidence="2" id="KW-1185">Reference proteome</keyword>
<reference evidence="1" key="2">
    <citation type="submission" date="2022-01" db="EMBL/GenBank/DDBJ databases">
        <authorList>
            <person name="Yamashiro T."/>
            <person name="Shiraishi A."/>
            <person name="Satake H."/>
            <person name="Nakayama K."/>
        </authorList>
    </citation>
    <scope>NUCLEOTIDE SEQUENCE</scope>
</reference>
<evidence type="ECO:0008006" key="3">
    <source>
        <dbReference type="Google" id="ProtNLM"/>
    </source>
</evidence>
<organism evidence="1 2">
    <name type="scientific">Tanacetum coccineum</name>
    <dbReference type="NCBI Taxonomy" id="301880"/>
    <lineage>
        <taxon>Eukaryota</taxon>
        <taxon>Viridiplantae</taxon>
        <taxon>Streptophyta</taxon>
        <taxon>Embryophyta</taxon>
        <taxon>Tracheophyta</taxon>
        <taxon>Spermatophyta</taxon>
        <taxon>Magnoliopsida</taxon>
        <taxon>eudicotyledons</taxon>
        <taxon>Gunneridae</taxon>
        <taxon>Pentapetalae</taxon>
        <taxon>asterids</taxon>
        <taxon>campanulids</taxon>
        <taxon>Asterales</taxon>
        <taxon>Asteraceae</taxon>
        <taxon>Asteroideae</taxon>
        <taxon>Anthemideae</taxon>
        <taxon>Anthemidinae</taxon>
        <taxon>Tanacetum</taxon>
    </lineage>
</organism>